<protein>
    <submittedName>
        <fullName evidence="2">Uncharacterized protein</fullName>
    </submittedName>
</protein>
<feature type="region of interest" description="Disordered" evidence="1">
    <location>
        <begin position="16"/>
        <end position="45"/>
    </location>
</feature>
<dbReference type="InParanoid" id="A0A194RQL1"/>
<evidence type="ECO:0000313" key="2">
    <source>
        <dbReference type="EMBL" id="KPJ19684.1"/>
    </source>
</evidence>
<proteinExistence type="predicted"/>
<gene>
    <name evidence="2" type="ORF">RR48_06544</name>
</gene>
<name>A0A194RQL1_PAPMA</name>
<dbReference type="EMBL" id="KQ459875">
    <property type="protein sequence ID" value="KPJ19684.1"/>
    <property type="molecule type" value="Genomic_DNA"/>
</dbReference>
<sequence length="45" mass="4951">MFVLYYSNFTAARGATTPAASVHGSDDEDEVDEEKELAELKISDK</sequence>
<reference evidence="2 3" key="1">
    <citation type="journal article" date="2015" name="Nat. Commun.">
        <title>Outbred genome sequencing and CRISPR/Cas9 gene editing in butterflies.</title>
        <authorList>
            <person name="Li X."/>
            <person name="Fan D."/>
            <person name="Zhang W."/>
            <person name="Liu G."/>
            <person name="Zhang L."/>
            <person name="Zhao L."/>
            <person name="Fang X."/>
            <person name="Chen L."/>
            <person name="Dong Y."/>
            <person name="Chen Y."/>
            <person name="Ding Y."/>
            <person name="Zhao R."/>
            <person name="Feng M."/>
            <person name="Zhu Y."/>
            <person name="Feng Y."/>
            <person name="Jiang X."/>
            <person name="Zhu D."/>
            <person name="Xiang H."/>
            <person name="Feng X."/>
            <person name="Li S."/>
            <person name="Wang J."/>
            <person name="Zhang G."/>
            <person name="Kronforst M.R."/>
            <person name="Wang W."/>
        </authorList>
    </citation>
    <scope>NUCLEOTIDE SEQUENCE [LARGE SCALE GENOMIC DNA]</scope>
    <source>
        <strain evidence="2">Ya'a_city_454_Pm</strain>
        <tissue evidence="2">Whole body</tissue>
    </source>
</reference>
<accession>A0A194RQL1</accession>
<keyword evidence="3" id="KW-1185">Reference proteome</keyword>
<evidence type="ECO:0000256" key="1">
    <source>
        <dbReference type="SAM" id="MobiDB-lite"/>
    </source>
</evidence>
<feature type="compositionally biased region" description="Acidic residues" evidence="1">
    <location>
        <begin position="26"/>
        <end position="36"/>
    </location>
</feature>
<dbReference type="Proteomes" id="UP000053240">
    <property type="component" value="Unassembled WGS sequence"/>
</dbReference>
<dbReference type="AlphaFoldDB" id="A0A194RQL1"/>
<dbReference type="STRING" id="76193.A0A194RQL1"/>
<organism evidence="2 3">
    <name type="scientific">Papilio machaon</name>
    <name type="common">Old World swallowtail butterfly</name>
    <dbReference type="NCBI Taxonomy" id="76193"/>
    <lineage>
        <taxon>Eukaryota</taxon>
        <taxon>Metazoa</taxon>
        <taxon>Ecdysozoa</taxon>
        <taxon>Arthropoda</taxon>
        <taxon>Hexapoda</taxon>
        <taxon>Insecta</taxon>
        <taxon>Pterygota</taxon>
        <taxon>Neoptera</taxon>
        <taxon>Endopterygota</taxon>
        <taxon>Lepidoptera</taxon>
        <taxon>Glossata</taxon>
        <taxon>Ditrysia</taxon>
        <taxon>Papilionoidea</taxon>
        <taxon>Papilionidae</taxon>
        <taxon>Papilioninae</taxon>
        <taxon>Papilio</taxon>
    </lineage>
</organism>
<evidence type="ECO:0000313" key="3">
    <source>
        <dbReference type="Proteomes" id="UP000053240"/>
    </source>
</evidence>